<feature type="region of interest" description="Disordered" evidence="4">
    <location>
        <begin position="478"/>
        <end position="522"/>
    </location>
</feature>
<feature type="compositionally biased region" description="Basic and acidic residues" evidence="4">
    <location>
        <begin position="354"/>
        <end position="371"/>
    </location>
</feature>
<dbReference type="OrthoDB" id="2020981at2759"/>
<dbReference type="InterPro" id="IPR001005">
    <property type="entry name" value="SANT/Myb"/>
</dbReference>
<dbReference type="KEGG" id="nta:107816727"/>
<dbReference type="PANTHER" id="PTHR21717">
    <property type="entry name" value="TELOMERIC REPEAT BINDING PROTEIN"/>
    <property type="match status" value="1"/>
</dbReference>
<keyword evidence="8" id="KW-1185">Reference proteome</keyword>
<dbReference type="SUPFAM" id="SSF54236">
    <property type="entry name" value="Ubiquitin-like"/>
    <property type="match status" value="1"/>
</dbReference>
<protein>
    <submittedName>
        <fullName evidence="9">Telomere repeat-binding protein 4</fullName>
    </submittedName>
</protein>
<feature type="region of interest" description="Disordered" evidence="4">
    <location>
        <begin position="342"/>
        <end position="385"/>
    </location>
</feature>
<dbReference type="Pfam" id="PF00249">
    <property type="entry name" value="Myb_DNA-binding"/>
    <property type="match status" value="1"/>
</dbReference>
<evidence type="ECO:0000256" key="2">
    <source>
        <dbReference type="ARBA" id="ARBA00023125"/>
    </source>
</evidence>
<evidence type="ECO:0000259" key="6">
    <source>
        <dbReference type="PROSITE" id="PS50090"/>
    </source>
</evidence>
<dbReference type="GO" id="GO:0005634">
    <property type="term" value="C:nucleus"/>
    <property type="evidence" value="ECO:0007669"/>
    <property type="project" value="UniProtKB-SubCell"/>
</dbReference>
<feature type="domain" description="HTH myb-type" evidence="7">
    <location>
        <begin position="579"/>
        <end position="638"/>
    </location>
</feature>
<evidence type="ECO:0000313" key="8">
    <source>
        <dbReference type="Proteomes" id="UP000790787"/>
    </source>
</evidence>
<dbReference type="GeneID" id="107816727"/>
<name>A0A1S4C9Z9_TOBAC</name>
<dbReference type="InterPro" id="IPR057625">
    <property type="entry name" value="TPR1-6-like_ubiquitin"/>
</dbReference>
<dbReference type="Proteomes" id="UP000790787">
    <property type="component" value="Chromosome 16"/>
</dbReference>
<dbReference type="Pfam" id="PF23603">
    <property type="entry name" value="Ubiquitin_TPR1"/>
    <property type="match status" value="1"/>
</dbReference>
<dbReference type="InterPro" id="IPR017930">
    <property type="entry name" value="Myb_dom"/>
</dbReference>
<organism evidence="8 9">
    <name type="scientific">Nicotiana tabacum</name>
    <name type="common">Common tobacco</name>
    <dbReference type="NCBI Taxonomy" id="4097"/>
    <lineage>
        <taxon>Eukaryota</taxon>
        <taxon>Viridiplantae</taxon>
        <taxon>Streptophyta</taxon>
        <taxon>Embryophyta</taxon>
        <taxon>Tracheophyta</taxon>
        <taxon>Spermatophyta</taxon>
        <taxon>Magnoliopsida</taxon>
        <taxon>eudicotyledons</taxon>
        <taxon>Gunneridae</taxon>
        <taxon>Pentapetalae</taxon>
        <taxon>asterids</taxon>
        <taxon>lamiids</taxon>
        <taxon>Solanales</taxon>
        <taxon>Solanaceae</taxon>
        <taxon>Nicotianoideae</taxon>
        <taxon>Nicotianeae</taxon>
        <taxon>Nicotiana</taxon>
    </lineage>
</organism>
<dbReference type="InterPro" id="IPR029071">
    <property type="entry name" value="Ubiquitin-like_domsf"/>
</dbReference>
<feature type="domain" description="Myb-like" evidence="6">
    <location>
        <begin position="579"/>
        <end position="634"/>
    </location>
</feature>
<dbReference type="PaxDb" id="4097-A0A1S4C9Z9"/>
<evidence type="ECO:0000259" key="5">
    <source>
        <dbReference type="PROSITE" id="PS50053"/>
    </source>
</evidence>
<keyword evidence="2" id="KW-0238">DNA-binding</keyword>
<evidence type="ECO:0000256" key="4">
    <source>
        <dbReference type="SAM" id="MobiDB-lite"/>
    </source>
</evidence>
<dbReference type="AlphaFoldDB" id="A0A1S4C9Z9"/>
<reference evidence="8" key="1">
    <citation type="journal article" date="2014" name="Nat. Commun.">
        <title>The tobacco genome sequence and its comparison with those of tomato and potato.</title>
        <authorList>
            <person name="Sierro N."/>
            <person name="Battey J.N."/>
            <person name="Ouadi S."/>
            <person name="Bakaher N."/>
            <person name="Bovet L."/>
            <person name="Willig A."/>
            <person name="Goepfert S."/>
            <person name="Peitsch M.C."/>
            <person name="Ivanov N.V."/>
        </authorList>
    </citation>
    <scope>NUCLEOTIDE SEQUENCE [LARGE SCALE GENOMIC DNA]</scope>
</reference>
<dbReference type="RefSeq" id="XP_016497955.1">
    <property type="nucleotide sequence ID" value="XM_016642469.2"/>
</dbReference>
<proteinExistence type="predicted"/>
<dbReference type="PROSITE" id="PS51294">
    <property type="entry name" value="HTH_MYB"/>
    <property type="match status" value="1"/>
</dbReference>
<dbReference type="SUPFAM" id="SSF46689">
    <property type="entry name" value="Homeodomain-like"/>
    <property type="match status" value="1"/>
</dbReference>
<dbReference type="InterPro" id="IPR031105">
    <property type="entry name" value="TRP_plant"/>
</dbReference>
<evidence type="ECO:0000259" key="7">
    <source>
        <dbReference type="PROSITE" id="PS51294"/>
    </source>
</evidence>
<dbReference type="OMA" id="NNHESFG"/>
<evidence type="ECO:0000256" key="1">
    <source>
        <dbReference type="ARBA" id="ARBA00004123"/>
    </source>
</evidence>
<feature type="domain" description="Ubiquitin-like" evidence="5">
    <location>
        <begin position="391"/>
        <end position="461"/>
    </location>
</feature>
<dbReference type="RefSeq" id="XP_016497955.1">
    <property type="nucleotide sequence ID" value="XM_016642469.1"/>
</dbReference>
<dbReference type="PROSITE" id="PS50053">
    <property type="entry name" value="UBIQUITIN_2"/>
    <property type="match status" value="1"/>
</dbReference>
<dbReference type="InterPro" id="IPR009057">
    <property type="entry name" value="Homeodomain-like_sf"/>
</dbReference>
<keyword evidence="3" id="KW-0539">Nucleus</keyword>
<dbReference type="InterPro" id="IPR000626">
    <property type="entry name" value="Ubiquitin-like_dom"/>
</dbReference>
<dbReference type="PROSITE" id="PS50090">
    <property type="entry name" value="MYB_LIKE"/>
    <property type="match status" value="1"/>
</dbReference>
<dbReference type="GO" id="GO:0042162">
    <property type="term" value="F:telomeric DNA binding"/>
    <property type="evidence" value="ECO:0007669"/>
    <property type="project" value="UniProtKB-ARBA"/>
</dbReference>
<dbReference type="PANTHER" id="PTHR21717:SF67">
    <property type="entry name" value="TELOMERE REPEAT-BINDING PROTEIN 4-LIKE"/>
    <property type="match status" value="1"/>
</dbReference>
<dbReference type="SMART" id="SM00717">
    <property type="entry name" value="SANT"/>
    <property type="match status" value="1"/>
</dbReference>
<evidence type="ECO:0000313" key="9">
    <source>
        <dbReference type="RefSeq" id="XP_016497955.1"/>
    </source>
</evidence>
<dbReference type="GO" id="GO:0010597">
    <property type="term" value="P:green leaf volatile biosynthetic process"/>
    <property type="evidence" value="ECO:0007669"/>
    <property type="project" value="UniProtKB-ARBA"/>
</dbReference>
<dbReference type="Gene3D" id="1.10.246.220">
    <property type="match status" value="1"/>
</dbReference>
<gene>
    <name evidence="9" type="primary">LOC107816727</name>
</gene>
<dbReference type="STRING" id="4097.A0A1S4C9Z9"/>
<dbReference type="SMR" id="A0A1S4C9Z9"/>
<dbReference type="CDD" id="cd11660">
    <property type="entry name" value="SANT_TRF"/>
    <property type="match status" value="1"/>
</dbReference>
<reference evidence="9" key="2">
    <citation type="submission" date="2025-08" db="UniProtKB">
        <authorList>
            <consortium name="RefSeq"/>
        </authorList>
    </citation>
    <scope>IDENTIFICATION</scope>
    <source>
        <tissue evidence="9">Leaf</tissue>
    </source>
</reference>
<comment type="subcellular location">
    <subcellularLocation>
        <location evidence="1">Nucleus</location>
    </subcellularLocation>
</comment>
<evidence type="ECO:0000256" key="3">
    <source>
        <dbReference type="ARBA" id="ARBA00023242"/>
    </source>
</evidence>
<dbReference type="GO" id="GO:0000976">
    <property type="term" value="F:transcription cis-regulatory region binding"/>
    <property type="evidence" value="ECO:0007669"/>
    <property type="project" value="UniProtKB-ARBA"/>
</dbReference>
<accession>A0A1S4C9Z9</accession>
<sequence>MSSKKRLNYGFSGYQFPVIPKAPRSVRRRHSHNNLDNNQICAFELLAAVAGELLQESESSACSNAAEGKDELADCRVGVKCEQLKEDKAVKSECFSQGSCVESTYIPEPAVLEQNLKHSLDKPNHVENNIFHKHNCSIMNSDFSQKDWSCAKLENCKKVDRGGKFHTEVEGRSSNLENACNKKIETVTQKQLDDDRKQTDDLTVANSCSVKGPIVEHVNNNAAINSDNSVQFPLYRAVPKPSFGKQRNNVKLGIRDDDENSFRSYSHSSKIRAFRKTSRIGYRRIKRILTSRHWKIAPQLKDCERSCFNNRVKSFYQNRKRICALERCRVEIPSKRRKMSHYNSAVAYDQQASSERKSNSPEKGIKRDIIPHRGSGASASAKNHQKKDPCVKFSIKSFNIPELFIEVPETETVGSLKRSVMEAVRSILGNGLRVGVVLEGKKVRDDNRTLQQAGVSQKGNLDTLGFTLEPSFYPVSPSLLSKDPPASSPCVADHELTRRPPSPILELEFPSASSDPSKTKLDKHDEDYHELAQSPTNPIDPTSDVAIPDSRAVVIIPHLNAEALAVVPGSPKNSRSELSQRRTRRPFSVAEVEALVEAVEQLGTGRWRDVKIRAFEYADHRTYVDVKDKWKTLVHTASITPQQRRGEPVPQELLDRVLAAHAYWSQQHAKQHAEALKMADSQVQNVGA</sequence>